<dbReference type="OrthoDB" id="692230at2759"/>
<comment type="caution">
    <text evidence="2">The sequence shown here is derived from an EMBL/GenBank/DDBJ whole genome shotgun (WGS) entry which is preliminary data.</text>
</comment>
<evidence type="ECO:0000313" key="2">
    <source>
        <dbReference type="EMBL" id="KAJ1689783.1"/>
    </source>
</evidence>
<sequence>MKQALKLSLSIFTLNFKELSTLCQWIEIFPFYATQEKLDTLHCPYCCRTNRAVSSARRQDQTKRQENHATQLHRTHKKLTFHDYLTYYSDGCAENLTISQLKQILSIHGFKQLGNSRKEDIMDAVRPLHMIPPVRSTITTNLEPLISLHAASLSAQEVTKDMRHLGWEEILVQSVKTV</sequence>
<keyword evidence="3" id="KW-1185">Reference proteome</keyword>
<name>A0A9Q0C9K7_9POAL</name>
<evidence type="ECO:0000313" key="3">
    <source>
        <dbReference type="Proteomes" id="UP001151287"/>
    </source>
</evidence>
<reference evidence="2" key="1">
    <citation type="journal article" date="2022" name="Cell">
        <title>Repeat-based holocentromeres influence genome architecture and karyotype evolution.</title>
        <authorList>
            <person name="Hofstatter P.G."/>
            <person name="Thangavel G."/>
            <person name="Lux T."/>
            <person name="Neumann P."/>
            <person name="Vondrak T."/>
            <person name="Novak P."/>
            <person name="Zhang M."/>
            <person name="Costa L."/>
            <person name="Castellani M."/>
            <person name="Scott A."/>
            <person name="Toegelov H."/>
            <person name="Fuchs J."/>
            <person name="Mata-Sucre Y."/>
            <person name="Dias Y."/>
            <person name="Vanzela A.L.L."/>
            <person name="Huettel B."/>
            <person name="Almeida C.C.S."/>
            <person name="Simkova H."/>
            <person name="Souza G."/>
            <person name="Pedrosa-Harand A."/>
            <person name="Macas J."/>
            <person name="Mayer K.F.X."/>
            <person name="Houben A."/>
            <person name="Marques A."/>
        </authorList>
    </citation>
    <scope>NUCLEOTIDE SEQUENCE</scope>
    <source>
        <strain evidence="2">RhyBre1mFocal</strain>
    </source>
</reference>
<gene>
    <name evidence="2" type="ORF">LUZ63_013938</name>
</gene>
<protein>
    <recommendedName>
        <fullName evidence="1">DUF7787 domain-containing protein</fullName>
    </recommendedName>
</protein>
<accession>A0A9Q0C9K7</accession>
<dbReference type="AlphaFoldDB" id="A0A9Q0C9K7"/>
<dbReference type="EMBL" id="JAMQYH010000004">
    <property type="protein sequence ID" value="KAJ1689783.1"/>
    <property type="molecule type" value="Genomic_DNA"/>
</dbReference>
<evidence type="ECO:0000259" key="1">
    <source>
        <dbReference type="Pfam" id="PF25042"/>
    </source>
</evidence>
<dbReference type="PANTHER" id="PTHR35096:SF8">
    <property type="entry name" value="OS03G0308600 PROTEIN"/>
    <property type="match status" value="1"/>
</dbReference>
<feature type="domain" description="DUF7787" evidence="1">
    <location>
        <begin position="76"/>
        <end position="130"/>
    </location>
</feature>
<dbReference type="InterPro" id="IPR056689">
    <property type="entry name" value="DUF7787"/>
</dbReference>
<proteinExistence type="predicted"/>
<dbReference type="Proteomes" id="UP001151287">
    <property type="component" value="Unassembled WGS sequence"/>
</dbReference>
<dbReference type="Pfam" id="PF25042">
    <property type="entry name" value="DUF7787"/>
    <property type="match status" value="1"/>
</dbReference>
<organism evidence="2 3">
    <name type="scientific">Rhynchospora breviuscula</name>
    <dbReference type="NCBI Taxonomy" id="2022672"/>
    <lineage>
        <taxon>Eukaryota</taxon>
        <taxon>Viridiplantae</taxon>
        <taxon>Streptophyta</taxon>
        <taxon>Embryophyta</taxon>
        <taxon>Tracheophyta</taxon>
        <taxon>Spermatophyta</taxon>
        <taxon>Magnoliopsida</taxon>
        <taxon>Liliopsida</taxon>
        <taxon>Poales</taxon>
        <taxon>Cyperaceae</taxon>
        <taxon>Cyperoideae</taxon>
        <taxon>Rhynchosporeae</taxon>
        <taxon>Rhynchospora</taxon>
    </lineage>
</organism>
<dbReference type="PANTHER" id="PTHR35096">
    <property type="entry name" value="BNAA08G28570D PROTEIN"/>
    <property type="match status" value="1"/>
</dbReference>